<comment type="caution">
    <text evidence="1">The sequence shown here is derived from an EMBL/GenBank/DDBJ whole genome shotgun (WGS) entry which is preliminary data.</text>
</comment>
<name>X0XRX7_9ZZZZ</name>
<sequence length="87" mass="9765">RLSVIPGRFAENIVQALSRDLLANGKLQLDDAGYDLIGSVHDEAILEVDENDDCLDNVLRLICINPDWAKGLPLKAEGMIEKRYRKM</sequence>
<organism evidence="1">
    <name type="scientific">marine sediment metagenome</name>
    <dbReference type="NCBI Taxonomy" id="412755"/>
    <lineage>
        <taxon>unclassified sequences</taxon>
        <taxon>metagenomes</taxon>
        <taxon>ecological metagenomes</taxon>
    </lineage>
</organism>
<dbReference type="InterPro" id="IPR043502">
    <property type="entry name" value="DNA/RNA_pol_sf"/>
</dbReference>
<accession>X0XRX7</accession>
<dbReference type="SUPFAM" id="SSF56672">
    <property type="entry name" value="DNA/RNA polymerases"/>
    <property type="match status" value="1"/>
</dbReference>
<dbReference type="EMBL" id="BARS01031044">
    <property type="protein sequence ID" value="GAG27641.1"/>
    <property type="molecule type" value="Genomic_DNA"/>
</dbReference>
<evidence type="ECO:0000313" key="1">
    <source>
        <dbReference type="EMBL" id="GAG27641.1"/>
    </source>
</evidence>
<evidence type="ECO:0008006" key="2">
    <source>
        <dbReference type="Google" id="ProtNLM"/>
    </source>
</evidence>
<protein>
    <recommendedName>
        <fullName evidence="2">DNA-directed DNA polymerase family A palm domain-containing protein</fullName>
    </recommendedName>
</protein>
<dbReference type="AlphaFoldDB" id="X0XRX7"/>
<proteinExistence type="predicted"/>
<reference evidence="1" key="1">
    <citation type="journal article" date="2014" name="Front. Microbiol.">
        <title>High frequency of phylogenetically diverse reductive dehalogenase-homologous genes in deep subseafloor sedimentary metagenomes.</title>
        <authorList>
            <person name="Kawai M."/>
            <person name="Futagami T."/>
            <person name="Toyoda A."/>
            <person name="Takaki Y."/>
            <person name="Nishi S."/>
            <person name="Hori S."/>
            <person name="Arai W."/>
            <person name="Tsubouchi T."/>
            <person name="Morono Y."/>
            <person name="Uchiyama I."/>
            <person name="Ito T."/>
            <person name="Fujiyama A."/>
            <person name="Inagaki F."/>
            <person name="Takami H."/>
        </authorList>
    </citation>
    <scope>NUCLEOTIDE SEQUENCE</scope>
    <source>
        <strain evidence="1">Expedition CK06-06</strain>
    </source>
</reference>
<feature type="non-terminal residue" evidence="1">
    <location>
        <position position="1"/>
    </location>
</feature>
<gene>
    <name evidence="1" type="ORF">S01H1_48345</name>
</gene>